<keyword evidence="3" id="KW-1185">Reference proteome</keyword>
<dbReference type="Pfam" id="PF26017">
    <property type="entry name" value="BACK_BTBD8"/>
    <property type="match status" value="1"/>
</dbReference>
<dbReference type="InterPro" id="IPR011333">
    <property type="entry name" value="SKP1/BTB/POZ_sf"/>
</dbReference>
<feature type="compositionally biased region" description="Polar residues" evidence="1">
    <location>
        <begin position="1675"/>
        <end position="1702"/>
    </location>
</feature>
<dbReference type="FunCoup" id="A0A212EGN1">
    <property type="interactions" value="10"/>
</dbReference>
<proteinExistence type="predicted"/>
<comment type="caution">
    <text evidence="2">The sequence shown here is derived from an EMBL/GenBank/DDBJ whole genome shotgun (WGS) entry which is preliminary data.</text>
</comment>
<feature type="compositionally biased region" description="Low complexity" evidence="1">
    <location>
        <begin position="385"/>
        <end position="399"/>
    </location>
</feature>
<dbReference type="Pfam" id="PF00651">
    <property type="entry name" value="BTB"/>
    <property type="match status" value="1"/>
</dbReference>
<dbReference type="Proteomes" id="UP000007151">
    <property type="component" value="Unassembled WGS sequence"/>
</dbReference>
<feature type="compositionally biased region" description="Polar residues" evidence="1">
    <location>
        <begin position="1789"/>
        <end position="1799"/>
    </location>
</feature>
<dbReference type="STRING" id="278856.A0A212EGN1"/>
<dbReference type="CDD" id="cd18286">
    <property type="entry name" value="BTB2_POZ_BTBD8"/>
    <property type="match status" value="1"/>
</dbReference>
<feature type="region of interest" description="Disordered" evidence="1">
    <location>
        <begin position="780"/>
        <end position="830"/>
    </location>
</feature>
<dbReference type="SMART" id="SM00225">
    <property type="entry name" value="BTB"/>
    <property type="match status" value="2"/>
</dbReference>
<name>A0A212EGN1_DANPL</name>
<dbReference type="PANTHER" id="PTHR22427:SF7">
    <property type="entry name" value="GH15728P"/>
    <property type="match status" value="1"/>
</dbReference>
<sequence>MPDSRGKPANDCSASDEASRLDLYLQRQLEEDVARIFDESIYSDLEVVCGKLKILTHTCILKARTNKFYKKLEAILHVNIGRDTFDEIYSFISDAYTECDIQNQEKEILFFLKRTHFAKNNLFDSNKIKEEIEDIDVFLTPNSSPCPEQKIQQISCLSPSTELTREYYALVPIDGNLLDQELIEQDALSNAFHTIIKGQDKDSNKVTQLNKPTSLPLVSSHTPKTIKHSINCDIYNKLVHEHEKLGNEREVNKKTNNNYICQKINNTNRFDTKSNQISSSESVLSEKYFDPSYSPDSLITDDPSSSSDYLSAAYACSPAVSTSGCVRQAHVEDYISKMENIFTSSDSGLENTGMLESLSSHKDVTLTDLSLTESTLHDLITDETNNSNGSLSSSTSDKNQICKMKSSTPRTDMASYASTSDEWNGQRANVQNKPLDCVHSNSSKEEKQRQNEEIVILESSSVSSETGSWESVFPPRMVEKEICEKFINTERHHNKQDVMWRRNNPTSLAVIKHIDISLKSTPCFIDAASLADEDQSIELKKSDQNESANLSSDHTPTPSQPVPCSKVNKLDHSPGDWSESNENEDSLEQGDNKDADSIQKDLSPTIFEMTPIAEDSLISNIFDRSTEAKMDRETYDANAISACETEKATSLSASTVYMGTTPHNSILSLKTSSIKNYDSEESENDTIHISKESLINFRQTRYNESSPIVSGGASIEDVRSPKLNQQSPLIRRKIENTPIVTGACYPNVDDSKDNAVPKTPKPVHASAWVVDMASDFNATESSINTSNSSLNSKKSNDKVHENLKSESKANSSESSNKSRCSVDSDSSEKSGHKFYIDLSSLPDPLPPEKPNVIDSNSEKKNIFSMFIDLGEKSTLKEMPSRLSSSLNSQKQSHDSNHKTSSKTCKNQKTVNNLKTLDATPKSLDPSISTTTFERYESLCNDPNISISEIIAIPEAPCLKENEEVTEMVNLKNDKHSRRINGDKTFNTYVIHEEPVNEPSDLFVKLSDLDKPLQKSDIFEKNCFESRMTRSIPDNKWSQQTLGGSSRSSEVISSFHSENALSLNRLFPHLKNEFSRSMPISLSTRTRSPSRPTALSVGEMDDQVSDVSEMSSVQSSICRSVVENSTTEETSQTSSLIGNCQSRLGQDLLRMFLEEIAPDVIVEVSGKRIKAHKCILSSRCQYFAGILSGGWVESAGNVIVLPPFSFNVVHFALCHIYSGLSTIPDSISIVELATIADMLGLEGLKEAIMFTLKSKYCHHFHRPCQVCTAGVLECFPLSSVYGLDDLYRKCLRWITKYFSKVWPTKAFATLPKELLDKCYQEHVVNLSLENFIDTVYGCGTTVSSLQNSRWAEGVARMCRRLVNAAAHFAAPRLPAVLELISVAPEAPQTAKQALDDCLAAAIEWAPPDETCRAYAYLSNLVKQIRNQHLAKPDLISNGNQIKVPETTNLLYIHASSWRLQCEVALVRAAPRVVGTQAFKDLPSDLRKRLRELGCIMYGPQAIPLTTSPLQDRKCKSTYHSKPTKIINSSATRSLDMDKVRNSFVPYKPKPITMTGSKDNIKSNSELRELKKQNKTTVPKVRTTKAQEERAKFNQSKTITTSQERSVTKPATTRVHPFENTKPRYLQPRVKDTEKKLPPKKLVNKIVSSSESSRNSSPIQARNLRPRVQPSDRTHMSQDSLATSSRPRTAEPSTDSLSESQNSNKYATYTKTKHNKQGSVESIISAKCQGVSPSSLLNSAVRTKIPVFLNQHASAAYKRTSPTKTSRPNSATVVQATKDKRRTQDRKLSGSLMNATKSSSAKMVPKISKEIHTQPTKSKHSKPVKHPNRSDEQQRTEIPLMERSGTFLKDEPTFGDKTTDIDIDY</sequence>
<dbReference type="eggNOG" id="ENOG502QUK4">
    <property type="taxonomic scope" value="Eukaryota"/>
</dbReference>
<feature type="region of interest" description="Disordered" evidence="1">
    <location>
        <begin position="1569"/>
        <end position="1702"/>
    </location>
</feature>
<dbReference type="PANTHER" id="PTHR22427">
    <property type="entry name" value="GH15728P"/>
    <property type="match status" value="1"/>
</dbReference>
<feature type="region of interest" description="Disordered" evidence="1">
    <location>
        <begin position="542"/>
        <end position="598"/>
    </location>
</feature>
<feature type="compositionally biased region" description="Basic residues" evidence="1">
    <location>
        <begin position="1815"/>
        <end position="1825"/>
    </location>
</feature>
<dbReference type="OrthoDB" id="409642at2759"/>
<feature type="compositionally biased region" description="Polar residues" evidence="1">
    <location>
        <begin position="405"/>
        <end position="432"/>
    </location>
</feature>
<evidence type="ECO:0000256" key="1">
    <source>
        <dbReference type="SAM" id="MobiDB-lite"/>
    </source>
</evidence>
<dbReference type="Gene3D" id="3.30.710.10">
    <property type="entry name" value="Potassium Channel Kv1.1, Chain A"/>
    <property type="match status" value="1"/>
</dbReference>
<feature type="compositionally biased region" description="Polar residues" evidence="1">
    <location>
        <begin position="881"/>
        <end position="890"/>
    </location>
</feature>
<feature type="region of interest" description="Disordered" evidence="1">
    <location>
        <begin position="877"/>
        <end position="908"/>
    </location>
</feature>
<dbReference type="SUPFAM" id="SSF54695">
    <property type="entry name" value="POZ domain"/>
    <property type="match status" value="1"/>
</dbReference>
<feature type="compositionally biased region" description="Polar residues" evidence="1">
    <location>
        <begin position="1758"/>
        <end position="1773"/>
    </location>
</feature>
<feature type="compositionally biased region" description="Basic and acidic residues" evidence="1">
    <location>
        <begin position="794"/>
        <end position="807"/>
    </location>
</feature>
<dbReference type="CDD" id="cd18490">
    <property type="entry name" value="BACK_BTBD8"/>
    <property type="match status" value="1"/>
</dbReference>
<dbReference type="KEGG" id="dpl:KGM_206029"/>
<evidence type="ECO:0000313" key="3">
    <source>
        <dbReference type="Proteomes" id="UP000007151"/>
    </source>
</evidence>
<feature type="compositionally biased region" description="Basic and acidic residues" evidence="1">
    <location>
        <begin position="820"/>
        <end position="830"/>
    </location>
</feature>
<feature type="compositionally biased region" description="Basic and acidic residues" evidence="1">
    <location>
        <begin position="1846"/>
        <end position="1863"/>
    </location>
</feature>
<evidence type="ECO:0000313" key="2">
    <source>
        <dbReference type="EMBL" id="OWR40635.1"/>
    </source>
</evidence>
<feature type="compositionally biased region" description="Polar residues" evidence="1">
    <location>
        <begin position="1591"/>
        <end position="1609"/>
    </location>
</feature>
<dbReference type="InterPro" id="IPR000210">
    <property type="entry name" value="BTB/POZ_dom"/>
</dbReference>
<dbReference type="EMBL" id="AGBW02015069">
    <property type="protein sequence ID" value="OWR40635.1"/>
    <property type="molecule type" value="Genomic_DNA"/>
</dbReference>
<feature type="region of interest" description="Disordered" evidence="1">
    <location>
        <begin position="741"/>
        <end position="762"/>
    </location>
</feature>
<feature type="compositionally biased region" description="Low complexity" evidence="1">
    <location>
        <begin position="808"/>
        <end position="818"/>
    </location>
</feature>
<feature type="region of interest" description="Disordered" evidence="1">
    <location>
        <begin position="381"/>
        <end position="452"/>
    </location>
</feature>
<feature type="compositionally biased region" description="Low complexity" evidence="1">
    <location>
        <begin position="781"/>
        <end position="793"/>
    </location>
</feature>
<feature type="region of interest" description="Disordered" evidence="1">
    <location>
        <begin position="837"/>
        <end position="856"/>
    </location>
</feature>
<feature type="region of interest" description="Disordered" evidence="1">
    <location>
        <begin position="1756"/>
        <end position="1863"/>
    </location>
</feature>
<feature type="compositionally biased region" description="Polar residues" evidence="1">
    <location>
        <begin position="545"/>
        <end position="557"/>
    </location>
</feature>
<feature type="compositionally biased region" description="Acidic residues" evidence="1">
    <location>
        <begin position="579"/>
        <end position="588"/>
    </location>
</feature>
<protein>
    <submittedName>
        <fullName evidence="2">Uncharacterized protein</fullName>
    </submittedName>
</protein>
<feature type="compositionally biased region" description="Basic and acidic residues" evidence="1">
    <location>
        <begin position="442"/>
        <end position="452"/>
    </location>
</feature>
<gene>
    <name evidence="2" type="ORF">KGM_206029</name>
</gene>
<accession>A0A212EGN1</accession>
<dbReference type="PROSITE" id="PS50097">
    <property type="entry name" value="BTB"/>
    <property type="match status" value="1"/>
</dbReference>
<organism evidence="2 3">
    <name type="scientific">Danaus plexippus plexippus</name>
    <dbReference type="NCBI Taxonomy" id="278856"/>
    <lineage>
        <taxon>Eukaryota</taxon>
        <taxon>Metazoa</taxon>
        <taxon>Ecdysozoa</taxon>
        <taxon>Arthropoda</taxon>
        <taxon>Hexapoda</taxon>
        <taxon>Insecta</taxon>
        <taxon>Pterygota</taxon>
        <taxon>Neoptera</taxon>
        <taxon>Endopterygota</taxon>
        <taxon>Lepidoptera</taxon>
        <taxon>Glossata</taxon>
        <taxon>Ditrysia</taxon>
        <taxon>Papilionoidea</taxon>
        <taxon>Nymphalidae</taxon>
        <taxon>Danainae</taxon>
        <taxon>Danaini</taxon>
        <taxon>Danaina</taxon>
        <taxon>Danaus</taxon>
        <taxon>Danaus</taxon>
    </lineage>
</organism>
<reference evidence="2 3" key="1">
    <citation type="journal article" date="2011" name="Cell">
        <title>The monarch butterfly genome yields insights into long-distance migration.</title>
        <authorList>
            <person name="Zhan S."/>
            <person name="Merlin C."/>
            <person name="Boore J.L."/>
            <person name="Reppert S.M."/>
        </authorList>
    </citation>
    <scope>NUCLEOTIDE SEQUENCE [LARGE SCALE GENOMIC DNA]</scope>
    <source>
        <strain evidence="2">F-2</strain>
    </source>
</reference>
<dbReference type="InterPro" id="IPR043225">
    <property type="entry name" value="BACK_BTBD8"/>
</dbReference>
<feature type="compositionally biased region" description="Low complexity" evidence="1">
    <location>
        <begin position="1646"/>
        <end position="1655"/>
    </location>
</feature>